<proteinExistence type="predicted"/>
<dbReference type="EMBL" id="BMIG01000016">
    <property type="protein sequence ID" value="GGB10554.1"/>
    <property type="molecule type" value="Genomic_DNA"/>
</dbReference>
<dbReference type="InterPro" id="IPR013783">
    <property type="entry name" value="Ig-like_fold"/>
</dbReference>
<feature type="signal peptide" evidence="1">
    <location>
        <begin position="1"/>
        <end position="31"/>
    </location>
</feature>
<reference evidence="2" key="2">
    <citation type="submission" date="2020-09" db="EMBL/GenBank/DDBJ databases">
        <authorList>
            <person name="Sun Q."/>
            <person name="Zhou Y."/>
        </authorList>
    </citation>
    <scope>NUCLEOTIDE SEQUENCE</scope>
    <source>
        <strain evidence="2">CGMCC 1.15322</strain>
    </source>
</reference>
<gene>
    <name evidence="2" type="ORF">GCM10011496_34370</name>
</gene>
<evidence type="ECO:0000313" key="2">
    <source>
        <dbReference type="EMBL" id="GGB10554.1"/>
    </source>
</evidence>
<comment type="caution">
    <text evidence="2">The sequence shown here is derived from an EMBL/GenBank/DDBJ whole genome shotgun (WGS) entry which is preliminary data.</text>
</comment>
<dbReference type="RefSeq" id="WP_188709742.1">
    <property type="nucleotide sequence ID" value="NZ_BMIG01000016.1"/>
</dbReference>
<evidence type="ECO:0000256" key="1">
    <source>
        <dbReference type="SAM" id="SignalP"/>
    </source>
</evidence>
<keyword evidence="1" id="KW-0732">Signal</keyword>
<dbReference type="AlphaFoldDB" id="A0A916WLW1"/>
<dbReference type="Proteomes" id="UP000620596">
    <property type="component" value="Unassembled WGS sequence"/>
</dbReference>
<protein>
    <recommendedName>
        <fullName evidence="4">Bacterial Ig-like domain-containing protein</fullName>
    </recommendedName>
</protein>
<keyword evidence="3" id="KW-1185">Reference proteome</keyword>
<dbReference type="Gene3D" id="2.60.40.10">
    <property type="entry name" value="Immunoglobulins"/>
    <property type="match status" value="1"/>
</dbReference>
<evidence type="ECO:0008006" key="4">
    <source>
        <dbReference type="Google" id="ProtNLM"/>
    </source>
</evidence>
<sequence>MKKLIRNQLAAFFLLLPVASVMLAVPGSSYAQSATPELQSLQVGADDGLSAGSQLDFTVEGTPRGQASLTVRGIPRTIVLKETSRGVYEGSYTVRRKDRIAENSPIRATLRVRNRSTAANYSFPAGIAIASAPAAPTAPPAPVAAVGLKIDRFSVAPVDKIEPGADLRFTLNGAPGGVAEVNIQGVINNLALRETRPGVYEGAYTIRRLDNLSPSLPVVATLRLGDRAVSSTLTQPLIADAKPPVIRNMAPRDGESLARGAFTSVSGTFDDAGGVGVDPKSVRFMLSGRNVTAETQITPQFFTYRADLAPGRYTADVTAKDMVGNGVRQTWTFDVVAAAAAAPTTVPLQITSHANNATVEGGPVVVRGRTAPGALVDVKVGAVGAIAGLFGLNQNVFAQRVQADAGGNFSFSFAPQFPIPTTRYEVSMTSSKDGMTPTESRLVLFQK</sequence>
<evidence type="ECO:0000313" key="3">
    <source>
        <dbReference type="Proteomes" id="UP000620596"/>
    </source>
</evidence>
<organism evidence="2 3">
    <name type="scientific">Polaromonas eurypsychrophila</name>
    <dbReference type="NCBI Taxonomy" id="1614635"/>
    <lineage>
        <taxon>Bacteria</taxon>
        <taxon>Pseudomonadati</taxon>
        <taxon>Pseudomonadota</taxon>
        <taxon>Betaproteobacteria</taxon>
        <taxon>Burkholderiales</taxon>
        <taxon>Comamonadaceae</taxon>
        <taxon>Polaromonas</taxon>
    </lineage>
</organism>
<reference evidence="2" key="1">
    <citation type="journal article" date="2014" name="Int. J. Syst. Evol. Microbiol.">
        <title>Complete genome sequence of Corynebacterium casei LMG S-19264T (=DSM 44701T), isolated from a smear-ripened cheese.</title>
        <authorList>
            <consortium name="US DOE Joint Genome Institute (JGI-PGF)"/>
            <person name="Walter F."/>
            <person name="Albersmeier A."/>
            <person name="Kalinowski J."/>
            <person name="Ruckert C."/>
        </authorList>
    </citation>
    <scope>NUCLEOTIDE SEQUENCE</scope>
    <source>
        <strain evidence="2">CGMCC 1.15322</strain>
    </source>
</reference>
<feature type="chain" id="PRO_5037645853" description="Bacterial Ig-like domain-containing protein" evidence="1">
    <location>
        <begin position="32"/>
        <end position="447"/>
    </location>
</feature>
<name>A0A916WLW1_9BURK</name>
<accession>A0A916WLW1</accession>